<dbReference type="Pfam" id="PF03364">
    <property type="entry name" value="Polyketide_cyc"/>
    <property type="match status" value="1"/>
</dbReference>
<name>A0A401VXW8_STREY</name>
<evidence type="ECO:0000259" key="1">
    <source>
        <dbReference type="Pfam" id="PF03364"/>
    </source>
</evidence>
<accession>A0A401VXW8</accession>
<evidence type="ECO:0000313" key="3">
    <source>
        <dbReference type="Proteomes" id="UP000286746"/>
    </source>
</evidence>
<dbReference type="InterPro" id="IPR023393">
    <property type="entry name" value="START-like_dom_sf"/>
</dbReference>
<dbReference type="SUPFAM" id="SSF55961">
    <property type="entry name" value="Bet v1-like"/>
    <property type="match status" value="1"/>
</dbReference>
<dbReference type="Proteomes" id="UP000286746">
    <property type="component" value="Unassembled WGS sequence"/>
</dbReference>
<keyword evidence="3" id="KW-1185">Reference proteome</keyword>
<sequence>MGTVKESVEVAVALRAAYNQWTQFEEFPSFMEGVERVVQLDERHTHWVTRIGGVQREFDAEIFDQLPDQRVAWRTTGGEVQQQGVVTFDAVAPGRTRVHLTLKIQPEGAAEKAADLLGILSRQARGDLQRFKTFIEKRGTETGQWRGRITPNDT</sequence>
<dbReference type="AlphaFoldDB" id="A0A401VXW8"/>
<organism evidence="2 3">
    <name type="scientific">Streptomyces paromomycinus</name>
    <name type="common">Streptomyces rimosus subsp. paromomycinus</name>
    <dbReference type="NCBI Taxonomy" id="92743"/>
    <lineage>
        <taxon>Bacteria</taxon>
        <taxon>Bacillati</taxon>
        <taxon>Actinomycetota</taxon>
        <taxon>Actinomycetes</taxon>
        <taxon>Kitasatosporales</taxon>
        <taxon>Streptomycetaceae</taxon>
        <taxon>Streptomyces</taxon>
    </lineage>
</organism>
<proteinExistence type="predicted"/>
<dbReference type="PANTHER" id="PTHR33824:SF7">
    <property type="entry name" value="POLYKETIDE CYCLASE_DEHYDRASE AND LIPID TRANSPORT SUPERFAMILY PROTEIN"/>
    <property type="match status" value="1"/>
</dbReference>
<evidence type="ECO:0000313" key="2">
    <source>
        <dbReference type="EMBL" id="GCD41928.1"/>
    </source>
</evidence>
<dbReference type="EMBL" id="BHZD01000001">
    <property type="protein sequence ID" value="GCD41928.1"/>
    <property type="molecule type" value="Genomic_DNA"/>
</dbReference>
<protein>
    <submittedName>
        <fullName evidence="2">Cyclase</fullName>
    </submittedName>
</protein>
<dbReference type="Gene3D" id="3.30.530.20">
    <property type="match status" value="1"/>
</dbReference>
<dbReference type="InterPro" id="IPR047137">
    <property type="entry name" value="ORF3"/>
</dbReference>
<comment type="caution">
    <text evidence="2">The sequence shown here is derived from an EMBL/GenBank/DDBJ whole genome shotgun (WGS) entry which is preliminary data.</text>
</comment>
<dbReference type="CDD" id="cd07817">
    <property type="entry name" value="SRPBCC_8"/>
    <property type="match status" value="1"/>
</dbReference>
<dbReference type="PANTHER" id="PTHR33824">
    <property type="entry name" value="POLYKETIDE CYCLASE/DEHYDRASE AND LIPID TRANSPORT SUPERFAMILY PROTEIN"/>
    <property type="match status" value="1"/>
</dbReference>
<gene>
    <name evidence="2" type="ORF">GKJPGBOP_01586</name>
</gene>
<dbReference type="InterPro" id="IPR005031">
    <property type="entry name" value="COQ10_START"/>
</dbReference>
<dbReference type="RefSeq" id="WP_125053165.1">
    <property type="nucleotide sequence ID" value="NZ_BHZD01000001.1"/>
</dbReference>
<reference evidence="2 3" key="1">
    <citation type="submission" date="2018-11" db="EMBL/GenBank/DDBJ databases">
        <title>Whole genome sequence of Streptomyces paromomycinus NBRC 15454(T).</title>
        <authorList>
            <person name="Komaki H."/>
            <person name="Tamura T."/>
        </authorList>
    </citation>
    <scope>NUCLEOTIDE SEQUENCE [LARGE SCALE GENOMIC DNA]</scope>
    <source>
        <strain evidence="2 3">NBRC 15454</strain>
    </source>
</reference>
<feature type="domain" description="Coenzyme Q-binding protein COQ10 START" evidence="1">
    <location>
        <begin position="11"/>
        <end position="131"/>
    </location>
</feature>